<keyword evidence="2" id="KW-0805">Transcription regulation</keyword>
<dbReference type="Pfam" id="PF00170">
    <property type="entry name" value="bZIP_1"/>
    <property type="match status" value="1"/>
</dbReference>
<keyword evidence="3" id="KW-0238">DNA-binding</keyword>
<name>A0A2G9HDZ0_9LAMI</name>
<dbReference type="FunFam" id="1.20.5.170:FF:000020">
    <property type="entry name" value="BZIP transcription factor"/>
    <property type="match status" value="1"/>
</dbReference>
<dbReference type="GO" id="GO:0000976">
    <property type="term" value="F:transcription cis-regulatory region binding"/>
    <property type="evidence" value="ECO:0007669"/>
    <property type="project" value="TreeGrafter"/>
</dbReference>
<dbReference type="GO" id="GO:0003700">
    <property type="term" value="F:DNA-binding transcription factor activity"/>
    <property type="evidence" value="ECO:0007669"/>
    <property type="project" value="InterPro"/>
</dbReference>
<dbReference type="InterPro" id="IPR046347">
    <property type="entry name" value="bZIP_sf"/>
</dbReference>
<dbReference type="InterPro" id="IPR004827">
    <property type="entry name" value="bZIP"/>
</dbReference>
<dbReference type="SMART" id="SM00338">
    <property type="entry name" value="BRLZ"/>
    <property type="match status" value="1"/>
</dbReference>
<accession>A0A2G9HDZ0</accession>
<proteinExistence type="predicted"/>
<dbReference type="PANTHER" id="PTHR45764">
    <property type="entry name" value="BZIP TRANSCRIPTION FACTOR 44"/>
    <property type="match status" value="1"/>
</dbReference>
<evidence type="ECO:0000259" key="6">
    <source>
        <dbReference type="PROSITE" id="PS50217"/>
    </source>
</evidence>
<gene>
    <name evidence="7" type="ORF">CDL12_11566</name>
</gene>
<dbReference type="GO" id="GO:0045893">
    <property type="term" value="P:positive regulation of DNA-templated transcription"/>
    <property type="evidence" value="ECO:0007669"/>
    <property type="project" value="TreeGrafter"/>
</dbReference>
<dbReference type="Gene3D" id="1.20.5.170">
    <property type="match status" value="1"/>
</dbReference>
<evidence type="ECO:0000313" key="8">
    <source>
        <dbReference type="Proteomes" id="UP000231279"/>
    </source>
</evidence>
<organism evidence="7 8">
    <name type="scientific">Handroanthus impetiginosus</name>
    <dbReference type="NCBI Taxonomy" id="429701"/>
    <lineage>
        <taxon>Eukaryota</taxon>
        <taxon>Viridiplantae</taxon>
        <taxon>Streptophyta</taxon>
        <taxon>Embryophyta</taxon>
        <taxon>Tracheophyta</taxon>
        <taxon>Spermatophyta</taxon>
        <taxon>Magnoliopsida</taxon>
        <taxon>eudicotyledons</taxon>
        <taxon>Gunneridae</taxon>
        <taxon>Pentapetalae</taxon>
        <taxon>asterids</taxon>
        <taxon>lamiids</taxon>
        <taxon>Lamiales</taxon>
        <taxon>Bignoniaceae</taxon>
        <taxon>Crescentiina</taxon>
        <taxon>Tabebuia alliance</taxon>
        <taxon>Handroanthus</taxon>
    </lineage>
</organism>
<dbReference type="OrthoDB" id="551672at2759"/>
<comment type="caution">
    <text evidence="7">The sequence shown here is derived from an EMBL/GenBank/DDBJ whole genome shotgun (WGS) entry which is preliminary data.</text>
</comment>
<dbReference type="InterPro" id="IPR045314">
    <property type="entry name" value="bZIP_plant_GBF1"/>
</dbReference>
<comment type="subcellular location">
    <subcellularLocation>
        <location evidence="1">Nucleus</location>
    </subcellularLocation>
</comment>
<keyword evidence="8" id="KW-1185">Reference proteome</keyword>
<evidence type="ECO:0000256" key="1">
    <source>
        <dbReference type="ARBA" id="ARBA00004123"/>
    </source>
</evidence>
<dbReference type="EMBL" id="NKXS01002016">
    <property type="protein sequence ID" value="PIN15757.1"/>
    <property type="molecule type" value="Genomic_DNA"/>
</dbReference>
<evidence type="ECO:0000256" key="4">
    <source>
        <dbReference type="ARBA" id="ARBA00023163"/>
    </source>
</evidence>
<feature type="domain" description="BZIP" evidence="6">
    <location>
        <begin position="28"/>
        <end position="78"/>
    </location>
</feature>
<dbReference type="GO" id="GO:0046982">
    <property type="term" value="F:protein heterodimerization activity"/>
    <property type="evidence" value="ECO:0007669"/>
    <property type="project" value="UniProtKB-ARBA"/>
</dbReference>
<reference evidence="8" key="1">
    <citation type="journal article" date="2018" name="Gigascience">
        <title>Genome assembly of the Pink Ipe (Handroanthus impetiginosus, Bignoniaceae), a highly valued, ecologically keystone Neotropical timber forest tree.</title>
        <authorList>
            <person name="Silva-Junior O.B."/>
            <person name="Grattapaglia D."/>
            <person name="Novaes E."/>
            <person name="Collevatti R.G."/>
        </authorList>
    </citation>
    <scope>NUCLEOTIDE SEQUENCE [LARGE SCALE GENOMIC DNA]</scope>
    <source>
        <strain evidence="8">cv. UFG-1</strain>
    </source>
</reference>
<evidence type="ECO:0000256" key="3">
    <source>
        <dbReference type="ARBA" id="ARBA00023125"/>
    </source>
</evidence>
<evidence type="ECO:0000256" key="2">
    <source>
        <dbReference type="ARBA" id="ARBA00023015"/>
    </source>
</evidence>
<sequence length="91" mass="10470">MASPSGTSSGSSSLQSCEEINLQHNMMEIRKRKRMLSNRESARRSRMRKQQHLDDLTAQVTHLRAESNHILTNINLVTHLYLNTESENCVF</sequence>
<evidence type="ECO:0000313" key="7">
    <source>
        <dbReference type="EMBL" id="PIN15757.1"/>
    </source>
</evidence>
<dbReference type="STRING" id="429701.A0A2G9HDZ0"/>
<dbReference type="Proteomes" id="UP000231279">
    <property type="component" value="Unassembled WGS sequence"/>
</dbReference>
<keyword evidence="5" id="KW-0539">Nucleus</keyword>
<dbReference type="PROSITE" id="PS50217">
    <property type="entry name" value="BZIP"/>
    <property type="match status" value="1"/>
</dbReference>
<dbReference type="CDD" id="cd14702">
    <property type="entry name" value="bZIP_plant_GBF1"/>
    <property type="match status" value="1"/>
</dbReference>
<dbReference type="PANTHER" id="PTHR45764:SF38">
    <property type="entry name" value="BZIP TRANSCRIPTION FACTOR 44"/>
    <property type="match status" value="1"/>
</dbReference>
<evidence type="ECO:0000256" key="5">
    <source>
        <dbReference type="ARBA" id="ARBA00023242"/>
    </source>
</evidence>
<keyword evidence="4" id="KW-0804">Transcription</keyword>
<dbReference type="AlphaFoldDB" id="A0A2G9HDZ0"/>
<dbReference type="GO" id="GO:0005634">
    <property type="term" value="C:nucleus"/>
    <property type="evidence" value="ECO:0007669"/>
    <property type="project" value="UniProtKB-SubCell"/>
</dbReference>
<dbReference type="SUPFAM" id="SSF57959">
    <property type="entry name" value="Leucine zipper domain"/>
    <property type="match status" value="1"/>
</dbReference>
<dbReference type="PROSITE" id="PS00036">
    <property type="entry name" value="BZIP_BASIC"/>
    <property type="match status" value="1"/>
</dbReference>
<protein>
    <recommendedName>
        <fullName evidence="6">BZIP domain-containing protein</fullName>
    </recommendedName>
</protein>